<dbReference type="OrthoDB" id="10041966at2759"/>
<protein>
    <submittedName>
        <fullName evidence="1">Ribosylnicotinamide kinase</fullName>
    </submittedName>
</protein>
<dbReference type="InterPro" id="IPR027417">
    <property type="entry name" value="P-loop_NTPase"/>
</dbReference>
<organism evidence="1 2">
    <name type="scientific">Apophysomyces ossiformis</name>
    <dbReference type="NCBI Taxonomy" id="679940"/>
    <lineage>
        <taxon>Eukaryota</taxon>
        <taxon>Fungi</taxon>
        <taxon>Fungi incertae sedis</taxon>
        <taxon>Mucoromycota</taxon>
        <taxon>Mucoromycotina</taxon>
        <taxon>Mucoromycetes</taxon>
        <taxon>Mucorales</taxon>
        <taxon>Mucorineae</taxon>
        <taxon>Mucoraceae</taxon>
        <taxon>Apophysomyces</taxon>
    </lineage>
</organism>
<proteinExistence type="predicted"/>
<dbReference type="SUPFAM" id="SSF52540">
    <property type="entry name" value="P-loop containing nucleoside triphosphate hydrolases"/>
    <property type="match status" value="1"/>
</dbReference>
<dbReference type="GO" id="GO:0016301">
    <property type="term" value="F:kinase activity"/>
    <property type="evidence" value="ECO:0007669"/>
    <property type="project" value="UniProtKB-KW"/>
</dbReference>
<comment type="caution">
    <text evidence="1">The sequence shown here is derived from an EMBL/GenBank/DDBJ whole genome shotgun (WGS) entry which is preliminary data.</text>
</comment>
<name>A0A8H7ESV2_9FUNG</name>
<reference evidence="1" key="1">
    <citation type="submission" date="2020-01" db="EMBL/GenBank/DDBJ databases">
        <title>Genome Sequencing of Three Apophysomyces-Like Fungal Strains Confirms a Novel Fungal Genus in the Mucoromycota with divergent Burkholderia-like Endosymbiotic Bacteria.</title>
        <authorList>
            <person name="Stajich J.E."/>
            <person name="Macias A.M."/>
            <person name="Carter-House D."/>
            <person name="Lovett B."/>
            <person name="Kasson L.R."/>
            <person name="Berry K."/>
            <person name="Grigoriev I."/>
            <person name="Chang Y."/>
            <person name="Spatafora J."/>
            <person name="Kasson M.T."/>
        </authorList>
    </citation>
    <scope>NUCLEOTIDE SEQUENCE</scope>
    <source>
        <strain evidence="1">NRRL A-21654</strain>
    </source>
</reference>
<dbReference type="EMBL" id="JABAYA010000007">
    <property type="protein sequence ID" value="KAF7731829.1"/>
    <property type="molecule type" value="Genomic_DNA"/>
</dbReference>
<keyword evidence="1" id="KW-0808">Transferase</keyword>
<accession>A0A8H7ESV2</accession>
<evidence type="ECO:0000313" key="1">
    <source>
        <dbReference type="EMBL" id="KAF7731829.1"/>
    </source>
</evidence>
<dbReference type="Proteomes" id="UP000605846">
    <property type="component" value="Unassembled WGS sequence"/>
</dbReference>
<sequence>MQEKQPNLEMAQNVRKERKLIWSCICQPDDQIPVDPVTQLANWDCPDALDFDRLRETLEYVRRHGGQLPPGYDSTEVRNTHDGSSLVPEDTIQSTRALMANHKDDLFVLVDGFLLYYDPALTAEFDVKLFYTASYDTLKYRRENRKGYTTTDGYWVDPPGYFDKIVWPEYVRWNKPFVDQDNQKREETLIIDTDKHTIVQAIEATTHKILDSLLE</sequence>
<gene>
    <name evidence="1" type="primary">NRK1</name>
    <name evidence="1" type="ORF">EC973_008344</name>
</gene>
<keyword evidence="1" id="KW-0418">Kinase</keyword>
<dbReference type="AlphaFoldDB" id="A0A8H7ESV2"/>
<evidence type="ECO:0000313" key="2">
    <source>
        <dbReference type="Proteomes" id="UP000605846"/>
    </source>
</evidence>
<keyword evidence="2" id="KW-1185">Reference proteome</keyword>
<dbReference type="Gene3D" id="3.40.50.300">
    <property type="entry name" value="P-loop containing nucleotide triphosphate hydrolases"/>
    <property type="match status" value="1"/>
</dbReference>